<name>A0ABR3NGF1_9TELE</name>
<evidence type="ECO:0000313" key="3">
    <source>
        <dbReference type="Proteomes" id="UP001558613"/>
    </source>
</evidence>
<evidence type="ECO:0000313" key="2">
    <source>
        <dbReference type="EMBL" id="KAL1276041.1"/>
    </source>
</evidence>
<protein>
    <submittedName>
        <fullName evidence="2">Uncharacterized protein</fullName>
    </submittedName>
</protein>
<reference evidence="2 3" key="1">
    <citation type="submission" date="2023-09" db="EMBL/GenBank/DDBJ databases">
        <authorList>
            <person name="Wang M."/>
        </authorList>
    </citation>
    <scope>NUCLEOTIDE SEQUENCE [LARGE SCALE GENOMIC DNA]</scope>
    <source>
        <strain evidence="2">GT-2023</strain>
        <tissue evidence="2">Liver</tissue>
    </source>
</reference>
<feature type="region of interest" description="Disordered" evidence="1">
    <location>
        <begin position="57"/>
        <end position="84"/>
    </location>
</feature>
<sequence length="84" mass="9602">MTMNYGAMHKIIDCEALVELGHGEVDKTMEEQVAMVEPAKMETTREKQVGEIPSRLNMAPQQSRRPLVAKTPWQNKRPLEITRP</sequence>
<evidence type="ECO:0000256" key="1">
    <source>
        <dbReference type="SAM" id="MobiDB-lite"/>
    </source>
</evidence>
<accession>A0ABR3NGF1</accession>
<keyword evidence="3" id="KW-1185">Reference proteome</keyword>
<gene>
    <name evidence="2" type="ORF">QQF64_035664</name>
</gene>
<dbReference type="Proteomes" id="UP001558613">
    <property type="component" value="Unassembled WGS sequence"/>
</dbReference>
<dbReference type="EMBL" id="JAYMGO010000004">
    <property type="protein sequence ID" value="KAL1276041.1"/>
    <property type="molecule type" value="Genomic_DNA"/>
</dbReference>
<proteinExistence type="predicted"/>
<organism evidence="2 3">
    <name type="scientific">Cirrhinus molitorella</name>
    <name type="common">mud carp</name>
    <dbReference type="NCBI Taxonomy" id="172907"/>
    <lineage>
        <taxon>Eukaryota</taxon>
        <taxon>Metazoa</taxon>
        <taxon>Chordata</taxon>
        <taxon>Craniata</taxon>
        <taxon>Vertebrata</taxon>
        <taxon>Euteleostomi</taxon>
        <taxon>Actinopterygii</taxon>
        <taxon>Neopterygii</taxon>
        <taxon>Teleostei</taxon>
        <taxon>Ostariophysi</taxon>
        <taxon>Cypriniformes</taxon>
        <taxon>Cyprinidae</taxon>
        <taxon>Labeoninae</taxon>
        <taxon>Labeonini</taxon>
        <taxon>Cirrhinus</taxon>
    </lineage>
</organism>
<comment type="caution">
    <text evidence="2">The sequence shown here is derived from an EMBL/GenBank/DDBJ whole genome shotgun (WGS) entry which is preliminary data.</text>
</comment>